<comment type="caution">
    <text evidence="4">The sequence shown here is derived from an EMBL/GenBank/DDBJ whole genome shotgun (WGS) entry which is preliminary data.</text>
</comment>
<sequence length="168" mass="19132">MDQGAHSTSILPSVPSNERVVFQPDLLYWNMTNLDSANAWAALGRNGSILVKNPEQYGLLPGIENENGYDVFPVSVFHQLHCLRILREGFVALLEGKQRHDHVASHPDHCFDYLRQAIICSADLTLEKARVDDDGHRRATDGWGTEHNCKKWNKVEQVKLEYQSKYAF</sequence>
<reference evidence="4 5" key="1">
    <citation type="journal article" date="2015" name="Mol. Plant Microbe Interact.">
        <title>Genome, transcriptome, and functional analyses of Penicillium expansum provide new insights into secondary metabolism and pathogenicity.</title>
        <authorList>
            <person name="Ballester A.R."/>
            <person name="Marcet-Houben M."/>
            <person name="Levin E."/>
            <person name="Sela N."/>
            <person name="Selma-Lazaro C."/>
            <person name="Carmona L."/>
            <person name="Wisniewski M."/>
            <person name="Droby S."/>
            <person name="Gonzalez-Candelas L."/>
            <person name="Gabaldon T."/>
        </authorList>
    </citation>
    <scope>NUCLEOTIDE SEQUENCE [LARGE SCALE GENOMIC DNA]</scope>
    <source>
        <strain evidence="4 5">MD-8</strain>
    </source>
</reference>
<keyword evidence="5" id="KW-1185">Reference proteome</keyword>
<dbReference type="EMBL" id="JQFZ01000015">
    <property type="protein sequence ID" value="KGO63139.1"/>
    <property type="molecule type" value="Genomic_DNA"/>
</dbReference>
<dbReference type="RefSeq" id="XP_016603620.1">
    <property type="nucleotide sequence ID" value="XM_016741428.1"/>
</dbReference>
<evidence type="ECO:0000313" key="4">
    <source>
        <dbReference type="EMBL" id="KGO63139.1"/>
    </source>
</evidence>
<dbReference type="VEuPathDB" id="FungiDB:PEXP_029790"/>
<dbReference type="GO" id="GO:0016491">
    <property type="term" value="F:oxidoreductase activity"/>
    <property type="evidence" value="ECO:0007669"/>
    <property type="project" value="UniProtKB-KW"/>
</dbReference>
<dbReference type="GO" id="GO:0043386">
    <property type="term" value="P:mycotoxin biosynthetic process"/>
    <property type="evidence" value="ECO:0007669"/>
    <property type="project" value="InterPro"/>
</dbReference>
<protein>
    <recommendedName>
        <fullName evidence="6">Oxidase ustYa</fullName>
    </recommendedName>
</protein>
<evidence type="ECO:0008006" key="6">
    <source>
        <dbReference type="Google" id="ProtNLM"/>
    </source>
</evidence>
<dbReference type="AlphaFoldDB" id="A0A0A2IBS6"/>
<proteinExistence type="inferred from homology"/>
<name>A0A0A2IBS6_PENEN</name>
<dbReference type="GeneID" id="27676847"/>
<evidence type="ECO:0000313" key="5">
    <source>
        <dbReference type="Proteomes" id="UP000030143"/>
    </source>
</evidence>
<dbReference type="PANTHER" id="PTHR33365:SF11">
    <property type="entry name" value="TAT PATHWAY SIGNAL SEQUENCE"/>
    <property type="match status" value="1"/>
</dbReference>
<dbReference type="Pfam" id="PF11807">
    <property type="entry name" value="UstYa"/>
    <property type="match status" value="1"/>
</dbReference>
<dbReference type="HOGENOM" id="CLU_042941_4_4_1"/>
<dbReference type="PhylomeDB" id="A0A0A2IBS6"/>
<comment type="pathway">
    <text evidence="1">Mycotoxin biosynthesis.</text>
</comment>
<dbReference type="Proteomes" id="UP000030143">
    <property type="component" value="Unassembled WGS sequence"/>
</dbReference>
<evidence type="ECO:0000256" key="1">
    <source>
        <dbReference type="ARBA" id="ARBA00004685"/>
    </source>
</evidence>
<dbReference type="STRING" id="27334.A0A0A2IBS6"/>
<accession>A0A0A2IBS6</accession>
<organism evidence="4 5">
    <name type="scientific">Penicillium expansum</name>
    <name type="common">Blue mold rot fungus</name>
    <dbReference type="NCBI Taxonomy" id="27334"/>
    <lineage>
        <taxon>Eukaryota</taxon>
        <taxon>Fungi</taxon>
        <taxon>Dikarya</taxon>
        <taxon>Ascomycota</taxon>
        <taxon>Pezizomycotina</taxon>
        <taxon>Eurotiomycetes</taxon>
        <taxon>Eurotiomycetidae</taxon>
        <taxon>Eurotiales</taxon>
        <taxon>Aspergillaceae</taxon>
        <taxon>Penicillium</taxon>
    </lineage>
</organism>
<dbReference type="PANTHER" id="PTHR33365">
    <property type="entry name" value="YALI0B05434P"/>
    <property type="match status" value="1"/>
</dbReference>
<evidence type="ECO:0000256" key="3">
    <source>
        <dbReference type="ARBA" id="ARBA00035112"/>
    </source>
</evidence>
<keyword evidence="2" id="KW-0560">Oxidoreductase</keyword>
<comment type="similarity">
    <text evidence="3">Belongs to the ustYa family.</text>
</comment>
<evidence type="ECO:0000256" key="2">
    <source>
        <dbReference type="ARBA" id="ARBA00023002"/>
    </source>
</evidence>
<gene>
    <name evidence="4" type="ORF">PEX2_041530</name>
</gene>
<dbReference type="OrthoDB" id="3687641at2759"/>
<dbReference type="InterPro" id="IPR021765">
    <property type="entry name" value="UstYa-like"/>
</dbReference>